<dbReference type="AlphaFoldDB" id="A0A7J6V3J1"/>
<sequence>KQNFLDHERLEALAYLQYNRSLKKRYEERISRKPIDPIKLKSLDECVEWLVFDDARDDVVLGMDGLTYGDLEDAEDGSNDPPTTRSRRNPNNARQTSTSQPLLEESSEEEDYDDMNLVDDDIGNDDGLDSGIDEDI</sequence>
<comment type="caution">
    <text evidence="2">The sequence shown here is derived from an EMBL/GenBank/DDBJ whole genome shotgun (WGS) entry which is preliminary data.</text>
</comment>
<evidence type="ECO:0000313" key="3">
    <source>
        <dbReference type="Proteomes" id="UP000554482"/>
    </source>
</evidence>
<proteinExistence type="predicted"/>
<evidence type="ECO:0000313" key="2">
    <source>
        <dbReference type="EMBL" id="KAF5179002.1"/>
    </source>
</evidence>
<dbReference type="EMBL" id="JABWDY010039326">
    <property type="protein sequence ID" value="KAF5179002.1"/>
    <property type="molecule type" value="Genomic_DNA"/>
</dbReference>
<dbReference type="OrthoDB" id="1930460at2759"/>
<accession>A0A7J6V3J1</accession>
<feature type="non-terminal residue" evidence="2">
    <location>
        <position position="1"/>
    </location>
</feature>
<feature type="region of interest" description="Disordered" evidence="1">
    <location>
        <begin position="68"/>
        <end position="136"/>
    </location>
</feature>
<protein>
    <submittedName>
        <fullName evidence="2">Uncharacterized protein</fullName>
    </submittedName>
</protein>
<feature type="compositionally biased region" description="Acidic residues" evidence="1">
    <location>
        <begin position="105"/>
        <end position="136"/>
    </location>
</feature>
<organism evidence="2 3">
    <name type="scientific">Thalictrum thalictroides</name>
    <name type="common">Rue-anemone</name>
    <name type="synonym">Anemone thalictroides</name>
    <dbReference type="NCBI Taxonomy" id="46969"/>
    <lineage>
        <taxon>Eukaryota</taxon>
        <taxon>Viridiplantae</taxon>
        <taxon>Streptophyta</taxon>
        <taxon>Embryophyta</taxon>
        <taxon>Tracheophyta</taxon>
        <taxon>Spermatophyta</taxon>
        <taxon>Magnoliopsida</taxon>
        <taxon>Ranunculales</taxon>
        <taxon>Ranunculaceae</taxon>
        <taxon>Thalictroideae</taxon>
        <taxon>Thalictrum</taxon>
    </lineage>
</organism>
<feature type="compositionally biased region" description="Polar residues" evidence="1">
    <location>
        <begin position="80"/>
        <end position="101"/>
    </location>
</feature>
<name>A0A7J6V3J1_THATH</name>
<dbReference type="Proteomes" id="UP000554482">
    <property type="component" value="Unassembled WGS sequence"/>
</dbReference>
<gene>
    <name evidence="2" type="ORF">FRX31_031412</name>
</gene>
<keyword evidence="3" id="KW-1185">Reference proteome</keyword>
<reference evidence="2 3" key="1">
    <citation type="submission" date="2020-06" db="EMBL/GenBank/DDBJ databases">
        <title>Transcriptomic and genomic resources for Thalictrum thalictroides and T. hernandezii: Facilitating candidate gene discovery in an emerging model plant lineage.</title>
        <authorList>
            <person name="Arias T."/>
            <person name="Riano-Pachon D.M."/>
            <person name="Di Stilio V.S."/>
        </authorList>
    </citation>
    <scope>NUCLEOTIDE SEQUENCE [LARGE SCALE GENOMIC DNA]</scope>
    <source>
        <strain evidence="3">cv. WT478/WT964</strain>
        <tissue evidence="2">Leaves</tissue>
    </source>
</reference>
<evidence type="ECO:0000256" key="1">
    <source>
        <dbReference type="SAM" id="MobiDB-lite"/>
    </source>
</evidence>